<dbReference type="RefSeq" id="WP_171090608.1">
    <property type="nucleotide sequence ID" value="NZ_CP053069.1"/>
</dbReference>
<dbReference type="AlphaFoldDB" id="A0A6M4GSG6"/>
<sequence length="280" mass="29918">MKRIALAGILCAGLIASAQAGTLDDIKKRGTIRLGYSETSVPFSWKKAEGGEVAGYSVELCKRVAAGVAKQLKLADLKTEWVALTPADRVTAVASGKVDLECGTTTTSLGRREKVEFSVPIFVDSSTLMGRESSANTMVQMAGKKIAVAENTTTVGAVERALARRSLKAEIVKTKTVAEAFELLKAGKVDAMAGDRTVLVGTFYGGGGAQGLVVFGEDLSMEPYGLVLRRGDPDFRLAVDRILANVYRTEIDQIYAQWLSPLGKPTPPLLMMYLLNALPD</sequence>
<evidence type="ECO:0000256" key="2">
    <source>
        <dbReference type="ARBA" id="ARBA00022448"/>
    </source>
</evidence>
<organism evidence="6 7">
    <name type="scientific">Usitatibacter rugosus</name>
    <dbReference type="NCBI Taxonomy" id="2732067"/>
    <lineage>
        <taxon>Bacteria</taxon>
        <taxon>Pseudomonadati</taxon>
        <taxon>Pseudomonadota</taxon>
        <taxon>Betaproteobacteria</taxon>
        <taxon>Nitrosomonadales</taxon>
        <taxon>Usitatibacteraceae</taxon>
        <taxon>Usitatibacter</taxon>
    </lineage>
</organism>
<dbReference type="CDD" id="cd13688">
    <property type="entry name" value="PBP2_GltI_DEBP"/>
    <property type="match status" value="1"/>
</dbReference>
<evidence type="ECO:0000313" key="7">
    <source>
        <dbReference type="Proteomes" id="UP000501534"/>
    </source>
</evidence>
<feature type="signal peptide" evidence="4">
    <location>
        <begin position="1"/>
        <end position="20"/>
    </location>
</feature>
<dbReference type="PANTHER" id="PTHR30085">
    <property type="entry name" value="AMINO ACID ABC TRANSPORTER PERMEASE"/>
    <property type="match status" value="1"/>
</dbReference>
<keyword evidence="2" id="KW-0813">Transport</keyword>
<evidence type="ECO:0000256" key="1">
    <source>
        <dbReference type="ARBA" id="ARBA00010333"/>
    </source>
</evidence>
<dbReference type="SUPFAM" id="SSF53850">
    <property type="entry name" value="Periplasmic binding protein-like II"/>
    <property type="match status" value="1"/>
</dbReference>
<keyword evidence="7" id="KW-1185">Reference proteome</keyword>
<feature type="chain" id="PRO_5026651048" evidence="4">
    <location>
        <begin position="21"/>
        <end position="280"/>
    </location>
</feature>
<name>A0A6M4GSG6_9PROT</name>
<evidence type="ECO:0000259" key="5">
    <source>
        <dbReference type="SMART" id="SM00062"/>
    </source>
</evidence>
<comment type="similarity">
    <text evidence="1">Belongs to the bacterial solute-binding protein 3 family.</text>
</comment>
<dbReference type="KEGG" id="uru:DSM104443_01293"/>
<evidence type="ECO:0000256" key="3">
    <source>
        <dbReference type="ARBA" id="ARBA00022729"/>
    </source>
</evidence>
<dbReference type="GO" id="GO:0006865">
    <property type="term" value="P:amino acid transport"/>
    <property type="evidence" value="ECO:0007669"/>
    <property type="project" value="TreeGrafter"/>
</dbReference>
<dbReference type="Pfam" id="PF00497">
    <property type="entry name" value="SBP_bac_3"/>
    <property type="match status" value="1"/>
</dbReference>
<reference evidence="6 7" key="1">
    <citation type="submission" date="2020-04" db="EMBL/GenBank/DDBJ databases">
        <title>Usitatibacter rugosus gen. nov., sp. nov. and Usitatibacter palustris sp. nov., novel members of Usitatibacteraceae fam. nov. within the order Nitrosomonadales isolated from soil.</title>
        <authorList>
            <person name="Huber K.J."/>
            <person name="Neumann-Schaal M."/>
            <person name="Geppert A."/>
            <person name="Luckner M."/>
            <person name="Wanner G."/>
            <person name="Overmann J."/>
        </authorList>
    </citation>
    <scope>NUCLEOTIDE SEQUENCE [LARGE SCALE GENOMIC DNA]</scope>
    <source>
        <strain evidence="6 7">0125_3</strain>
    </source>
</reference>
<dbReference type="GO" id="GO:0005576">
    <property type="term" value="C:extracellular region"/>
    <property type="evidence" value="ECO:0007669"/>
    <property type="project" value="TreeGrafter"/>
</dbReference>
<dbReference type="Proteomes" id="UP000501534">
    <property type="component" value="Chromosome"/>
</dbReference>
<gene>
    <name evidence="6" type="primary">gltI_1</name>
    <name evidence="6" type="ORF">DSM104443_01293</name>
</gene>
<evidence type="ECO:0000256" key="4">
    <source>
        <dbReference type="SAM" id="SignalP"/>
    </source>
</evidence>
<dbReference type="EMBL" id="CP053069">
    <property type="protein sequence ID" value="QJR10239.1"/>
    <property type="molecule type" value="Genomic_DNA"/>
</dbReference>
<protein>
    <submittedName>
        <fullName evidence="6">Glutamate/aspartate import solute-binding protein</fullName>
    </submittedName>
</protein>
<dbReference type="PANTHER" id="PTHR30085:SF2">
    <property type="entry name" value="GLUTAMATE_ASPARTATE IMPORT SOLUTE-BINDING PROTEIN"/>
    <property type="match status" value="1"/>
</dbReference>
<accession>A0A6M4GSG6</accession>
<feature type="domain" description="Solute-binding protein family 3/N-terminal" evidence="5">
    <location>
        <begin position="31"/>
        <end position="262"/>
    </location>
</feature>
<keyword evidence="3 4" id="KW-0732">Signal</keyword>
<proteinExistence type="inferred from homology"/>
<dbReference type="GO" id="GO:0030288">
    <property type="term" value="C:outer membrane-bounded periplasmic space"/>
    <property type="evidence" value="ECO:0007669"/>
    <property type="project" value="TreeGrafter"/>
</dbReference>
<dbReference type="SMART" id="SM00062">
    <property type="entry name" value="PBPb"/>
    <property type="match status" value="1"/>
</dbReference>
<dbReference type="InterPro" id="IPR001638">
    <property type="entry name" value="Solute-binding_3/MltF_N"/>
</dbReference>
<dbReference type="Gene3D" id="3.40.190.10">
    <property type="entry name" value="Periplasmic binding protein-like II"/>
    <property type="match status" value="2"/>
</dbReference>
<dbReference type="InterPro" id="IPR051455">
    <property type="entry name" value="Bact_solute-bind_prot3"/>
</dbReference>
<evidence type="ECO:0000313" key="6">
    <source>
        <dbReference type="EMBL" id="QJR10239.1"/>
    </source>
</evidence>